<protein>
    <recommendedName>
        <fullName evidence="10">dITP/XTP pyrophosphatase</fullName>
        <ecNumber evidence="10">3.6.1.66</ecNumber>
    </recommendedName>
    <alternativeName>
        <fullName evidence="10">Non-canonical purine NTP pyrophosphatase</fullName>
    </alternativeName>
    <alternativeName>
        <fullName evidence="10">Non-standard purine NTP pyrophosphatase</fullName>
    </alternativeName>
    <alternativeName>
        <fullName evidence="10">Nucleoside-triphosphate diphosphatase</fullName>
    </alternativeName>
    <alternativeName>
        <fullName evidence="10">Nucleoside-triphosphate pyrophosphatase</fullName>
        <shortName evidence="10">NTPase</shortName>
    </alternativeName>
</protein>
<evidence type="ECO:0000256" key="9">
    <source>
        <dbReference type="ARBA" id="ARBA00052017"/>
    </source>
</evidence>
<dbReference type="PANTHER" id="PTHR11067">
    <property type="entry name" value="INOSINE TRIPHOSPHATE PYROPHOSPHATASE/HAM1 PROTEIN"/>
    <property type="match status" value="1"/>
</dbReference>
<keyword evidence="7 10" id="KW-0546">Nucleotide metabolism</keyword>
<evidence type="ECO:0000256" key="10">
    <source>
        <dbReference type="HAMAP-Rule" id="MF_01405"/>
    </source>
</evidence>
<evidence type="ECO:0000313" key="12">
    <source>
        <dbReference type="EMBL" id="PRX59382.1"/>
    </source>
</evidence>
<accession>A0A2T0MNC0</accession>
<evidence type="ECO:0000256" key="11">
    <source>
        <dbReference type="RuleBase" id="RU003781"/>
    </source>
</evidence>
<feature type="binding site" evidence="10">
    <location>
        <position position="68"/>
    </location>
    <ligand>
        <name>substrate</name>
    </ligand>
</feature>
<dbReference type="GO" id="GO:0035870">
    <property type="term" value="F:dITP diphosphatase activity"/>
    <property type="evidence" value="ECO:0007669"/>
    <property type="project" value="UniProtKB-UniRule"/>
</dbReference>
<dbReference type="OrthoDB" id="9807456at2"/>
<dbReference type="AlphaFoldDB" id="A0A2T0MNC0"/>
<proteinExistence type="inferred from homology"/>
<comment type="function">
    <text evidence="10">Pyrophosphatase that catalyzes the hydrolysis of nucleoside triphosphates to their monophosphate derivatives, with a high preference for the non-canonical purine nucleotides XTP (xanthosine triphosphate), dITP (deoxyinosine triphosphate) and ITP. Seems to function as a house-cleaning enzyme that removes non-canonical purine nucleotides from the nucleotide pool, thus preventing their incorporation into DNA/RNA and avoiding chromosomal lesions.</text>
</comment>
<feature type="binding site" evidence="10">
    <location>
        <begin position="150"/>
        <end position="153"/>
    </location>
    <ligand>
        <name>substrate</name>
    </ligand>
</feature>
<dbReference type="GO" id="GO:0000166">
    <property type="term" value="F:nucleotide binding"/>
    <property type="evidence" value="ECO:0007669"/>
    <property type="project" value="UniProtKB-KW"/>
</dbReference>
<dbReference type="GO" id="GO:0009117">
    <property type="term" value="P:nucleotide metabolic process"/>
    <property type="evidence" value="ECO:0007669"/>
    <property type="project" value="UniProtKB-KW"/>
</dbReference>
<dbReference type="FunFam" id="3.90.950.10:FF:000001">
    <property type="entry name" value="dITP/XTP pyrophosphatase"/>
    <property type="match status" value="1"/>
</dbReference>
<dbReference type="NCBIfam" id="TIGR00042">
    <property type="entry name" value="RdgB/HAM1 family non-canonical purine NTP pyrophosphatase"/>
    <property type="match status" value="1"/>
</dbReference>
<evidence type="ECO:0000256" key="3">
    <source>
        <dbReference type="ARBA" id="ARBA00022723"/>
    </source>
</evidence>
<feature type="binding site" evidence="10">
    <location>
        <position position="67"/>
    </location>
    <ligand>
        <name>Mg(2+)</name>
        <dbReference type="ChEBI" id="CHEBI:18420"/>
    </ligand>
</feature>
<evidence type="ECO:0000313" key="13">
    <source>
        <dbReference type="Proteomes" id="UP000238312"/>
    </source>
</evidence>
<dbReference type="Pfam" id="PF01725">
    <property type="entry name" value="Ham1p_like"/>
    <property type="match status" value="1"/>
</dbReference>
<keyword evidence="5 10" id="KW-0378">Hydrolase</keyword>
<dbReference type="InterPro" id="IPR002637">
    <property type="entry name" value="RdgB/HAM1"/>
</dbReference>
<comment type="similarity">
    <text evidence="1 10 11">Belongs to the HAM1 NTPase family.</text>
</comment>
<evidence type="ECO:0000256" key="4">
    <source>
        <dbReference type="ARBA" id="ARBA00022741"/>
    </source>
</evidence>
<comment type="catalytic activity">
    <reaction evidence="9 10">
        <text>XTP + H2O = XMP + diphosphate + H(+)</text>
        <dbReference type="Rhea" id="RHEA:28610"/>
        <dbReference type="ChEBI" id="CHEBI:15377"/>
        <dbReference type="ChEBI" id="CHEBI:15378"/>
        <dbReference type="ChEBI" id="CHEBI:33019"/>
        <dbReference type="ChEBI" id="CHEBI:57464"/>
        <dbReference type="ChEBI" id="CHEBI:61314"/>
        <dbReference type="EC" id="3.6.1.66"/>
    </reaction>
</comment>
<evidence type="ECO:0000256" key="2">
    <source>
        <dbReference type="ARBA" id="ARBA00011738"/>
    </source>
</evidence>
<keyword evidence="6 10" id="KW-0460">Magnesium</keyword>
<gene>
    <name evidence="12" type="ORF">B0I32_120152</name>
</gene>
<dbReference type="GO" id="GO:0046872">
    <property type="term" value="F:metal ion binding"/>
    <property type="evidence" value="ECO:0007669"/>
    <property type="project" value="UniProtKB-KW"/>
</dbReference>
<dbReference type="RefSeq" id="WP_106248267.1">
    <property type="nucleotide sequence ID" value="NZ_CP109074.1"/>
</dbReference>
<keyword evidence="4 10" id="KW-0547">Nucleotide-binding</keyword>
<dbReference type="HAMAP" id="MF_01405">
    <property type="entry name" value="Non_canon_purine_NTPase"/>
    <property type="match status" value="1"/>
</dbReference>
<dbReference type="Gene3D" id="3.90.950.10">
    <property type="match status" value="1"/>
</dbReference>
<evidence type="ECO:0000256" key="6">
    <source>
        <dbReference type="ARBA" id="ARBA00022842"/>
    </source>
</evidence>
<dbReference type="GO" id="GO:0017111">
    <property type="term" value="F:ribonucleoside triphosphate phosphatase activity"/>
    <property type="evidence" value="ECO:0007669"/>
    <property type="project" value="InterPro"/>
</dbReference>
<name>A0A2T0MNC0_9ACTN</name>
<dbReference type="EMBL" id="PVNG01000020">
    <property type="protein sequence ID" value="PRX59382.1"/>
    <property type="molecule type" value="Genomic_DNA"/>
</dbReference>
<dbReference type="GO" id="GO:0036220">
    <property type="term" value="F:ITP diphosphatase activity"/>
    <property type="evidence" value="ECO:0007669"/>
    <property type="project" value="UniProtKB-UniRule"/>
</dbReference>
<feature type="binding site" evidence="10">
    <location>
        <begin position="178"/>
        <end position="179"/>
    </location>
    <ligand>
        <name>substrate</name>
    </ligand>
</feature>
<organism evidence="12 13">
    <name type="scientific">Nonomuraea fuscirosea</name>
    <dbReference type="NCBI Taxonomy" id="1291556"/>
    <lineage>
        <taxon>Bacteria</taxon>
        <taxon>Bacillati</taxon>
        <taxon>Actinomycetota</taxon>
        <taxon>Actinomycetes</taxon>
        <taxon>Streptosporangiales</taxon>
        <taxon>Streptosporangiaceae</taxon>
        <taxon>Nonomuraea</taxon>
    </lineage>
</organism>
<feature type="binding site" evidence="10">
    <location>
        <position position="173"/>
    </location>
    <ligand>
        <name>substrate</name>
    </ligand>
</feature>
<evidence type="ECO:0000256" key="5">
    <source>
        <dbReference type="ARBA" id="ARBA00022801"/>
    </source>
</evidence>
<dbReference type="EC" id="3.6.1.66" evidence="10"/>
<dbReference type="InterPro" id="IPR020922">
    <property type="entry name" value="dITP/XTP_pyrophosphatase"/>
</dbReference>
<dbReference type="GO" id="GO:0009146">
    <property type="term" value="P:purine nucleoside triphosphate catabolic process"/>
    <property type="evidence" value="ECO:0007669"/>
    <property type="project" value="UniProtKB-UniRule"/>
</dbReference>
<dbReference type="PANTHER" id="PTHR11067:SF9">
    <property type="entry name" value="INOSINE TRIPHOSPHATE PYROPHOSPHATASE"/>
    <property type="match status" value="1"/>
</dbReference>
<comment type="caution">
    <text evidence="12">The sequence shown here is derived from an EMBL/GenBank/DDBJ whole genome shotgun (WGS) entry which is preliminary data.</text>
</comment>
<keyword evidence="3 10" id="KW-0479">Metal-binding</keyword>
<dbReference type="Proteomes" id="UP000238312">
    <property type="component" value="Unassembled WGS sequence"/>
</dbReference>
<feature type="active site" description="Proton acceptor" evidence="10">
    <location>
        <position position="67"/>
    </location>
</feature>
<keyword evidence="13" id="KW-1185">Reference proteome</keyword>
<dbReference type="GO" id="GO:0036222">
    <property type="term" value="F:XTP diphosphatase activity"/>
    <property type="evidence" value="ECO:0007669"/>
    <property type="project" value="UniProtKB-UniRule"/>
</dbReference>
<dbReference type="SUPFAM" id="SSF52972">
    <property type="entry name" value="ITPase-like"/>
    <property type="match status" value="1"/>
</dbReference>
<evidence type="ECO:0000256" key="8">
    <source>
        <dbReference type="ARBA" id="ARBA00051875"/>
    </source>
</evidence>
<dbReference type="InterPro" id="IPR029001">
    <property type="entry name" value="ITPase-like_fam"/>
</dbReference>
<comment type="subunit">
    <text evidence="2 10">Homodimer.</text>
</comment>
<comment type="catalytic activity">
    <reaction evidence="10">
        <text>ITP + H2O = IMP + diphosphate + H(+)</text>
        <dbReference type="Rhea" id="RHEA:29399"/>
        <dbReference type="ChEBI" id="CHEBI:15377"/>
        <dbReference type="ChEBI" id="CHEBI:15378"/>
        <dbReference type="ChEBI" id="CHEBI:33019"/>
        <dbReference type="ChEBI" id="CHEBI:58053"/>
        <dbReference type="ChEBI" id="CHEBI:61402"/>
        <dbReference type="EC" id="3.6.1.66"/>
    </reaction>
</comment>
<reference evidence="12 13" key="1">
    <citation type="submission" date="2018-03" db="EMBL/GenBank/DDBJ databases">
        <title>Genomic Encyclopedia of Type Strains, Phase III (KMG-III): the genomes of soil and plant-associated and newly described type strains.</title>
        <authorList>
            <person name="Whitman W."/>
        </authorList>
    </citation>
    <scope>NUCLEOTIDE SEQUENCE [LARGE SCALE GENOMIC DNA]</scope>
    <source>
        <strain evidence="12 13">CGMCC 4.7104</strain>
    </source>
</reference>
<comment type="catalytic activity">
    <reaction evidence="8 10">
        <text>dITP + H2O = dIMP + diphosphate + H(+)</text>
        <dbReference type="Rhea" id="RHEA:28342"/>
        <dbReference type="ChEBI" id="CHEBI:15377"/>
        <dbReference type="ChEBI" id="CHEBI:15378"/>
        <dbReference type="ChEBI" id="CHEBI:33019"/>
        <dbReference type="ChEBI" id="CHEBI:61194"/>
        <dbReference type="ChEBI" id="CHEBI:61382"/>
        <dbReference type="EC" id="3.6.1.66"/>
    </reaction>
</comment>
<sequence>MRIVLATRNAGKIAELRRILSGFDVVGLEEFPAIGEVAETGVTFEENALLKAHAVAKGSGLPAVADDSGLCVDVLNGMPGVFSARWAGSHGDDRANLDLLLAQISDVPAGKLSAHFACAAALALPSGEHRVVEGTLPGRLVTTPRGSNGFGYDPIFVPDGDERTTAEMPPEEKDAISHRGRAFRGLAPIVREVLGS</sequence>
<dbReference type="GO" id="GO:0005829">
    <property type="term" value="C:cytosol"/>
    <property type="evidence" value="ECO:0007669"/>
    <property type="project" value="TreeGrafter"/>
</dbReference>
<evidence type="ECO:0000256" key="1">
    <source>
        <dbReference type="ARBA" id="ARBA00008023"/>
    </source>
</evidence>
<evidence type="ECO:0000256" key="7">
    <source>
        <dbReference type="ARBA" id="ARBA00023080"/>
    </source>
</evidence>
<comment type="cofactor">
    <cofactor evidence="10">
        <name>Mg(2+)</name>
        <dbReference type="ChEBI" id="CHEBI:18420"/>
    </cofactor>
    <text evidence="10">Binds 1 Mg(2+) ion per subunit.</text>
</comment>
<comment type="caution">
    <text evidence="10">Lacks conserved residue(s) required for the propagation of feature annotation.</text>
</comment>
<feature type="binding site" evidence="10">
    <location>
        <begin position="7"/>
        <end position="12"/>
    </location>
    <ligand>
        <name>substrate</name>
    </ligand>
</feature>
<dbReference type="CDD" id="cd00515">
    <property type="entry name" value="HAM1"/>
    <property type="match status" value="1"/>
</dbReference>